<dbReference type="Proteomes" id="UP000886700">
    <property type="component" value="Unplaced"/>
</dbReference>
<reference evidence="2" key="1">
    <citation type="submission" date="2025-08" db="UniProtKB">
        <authorList>
            <consortium name="RefSeq"/>
        </authorList>
    </citation>
    <scope>IDENTIFICATION</scope>
    <source>
        <tissue evidence="2">Liver</tissue>
    </source>
</reference>
<dbReference type="SUPFAM" id="SSF47473">
    <property type="entry name" value="EF-hand"/>
    <property type="match status" value="1"/>
</dbReference>
<keyword evidence="1" id="KW-1185">Reference proteome</keyword>
<dbReference type="RefSeq" id="XP_040590836.1">
    <property type="nucleotide sequence ID" value="XM_040734902.1"/>
</dbReference>
<proteinExistence type="predicted"/>
<accession>A0ABM2WJ56</accession>
<protein>
    <submittedName>
        <fullName evidence="2">Calmodulin-like protein 6</fullName>
    </submittedName>
</protein>
<name>A0ABM2WJ56_MESAU</name>
<sequence>MLTLKVSQTPVHSLLGPTRCPHRLCACWLRRLRNTDRGVFEMSDEQGDGKEKIGEWEQLMSLLGISSTKSKLTCLGKDVDRGNKGFFNCCGFLVLMAIYYEKAHNQEGKLMAALTRTAGTS</sequence>
<organism evidence="1 2">
    <name type="scientific">Mesocricetus auratus</name>
    <name type="common">Golden hamster</name>
    <dbReference type="NCBI Taxonomy" id="10036"/>
    <lineage>
        <taxon>Eukaryota</taxon>
        <taxon>Metazoa</taxon>
        <taxon>Chordata</taxon>
        <taxon>Craniata</taxon>
        <taxon>Vertebrata</taxon>
        <taxon>Euteleostomi</taxon>
        <taxon>Mammalia</taxon>
        <taxon>Eutheria</taxon>
        <taxon>Euarchontoglires</taxon>
        <taxon>Glires</taxon>
        <taxon>Rodentia</taxon>
        <taxon>Myomorpha</taxon>
        <taxon>Muroidea</taxon>
        <taxon>Cricetidae</taxon>
        <taxon>Cricetinae</taxon>
        <taxon>Mesocricetus</taxon>
    </lineage>
</organism>
<evidence type="ECO:0000313" key="2">
    <source>
        <dbReference type="RefSeq" id="XP_040590836.1"/>
    </source>
</evidence>
<dbReference type="InterPro" id="IPR011992">
    <property type="entry name" value="EF-hand-dom_pair"/>
</dbReference>
<dbReference type="GeneID" id="121135759"/>
<gene>
    <name evidence="2" type="primary">Calml6</name>
</gene>
<evidence type="ECO:0000313" key="1">
    <source>
        <dbReference type="Proteomes" id="UP000886700"/>
    </source>
</evidence>